<dbReference type="EMBL" id="UAUF01000014">
    <property type="protein sequence ID" value="SPZ13184.1"/>
    <property type="molecule type" value="Genomic_DNA"/>
</dbReference>
<evidence type="ECO:0000256" key="4">
    <source>
        <dbReference type="SAM" id="Phobius"/>
    </source>
</evidence>
<gene>
    <name evidence="7" type="primary">capB_5</name>
    <name evidence="6" type="ORF">IRZ65_15760</name>
    <name evidence="7" type="ORF">NCTC11842_04905</name>
</gene>
<dbReference type="Proteomes" id="UP000250443">
    <property type="component" value="Unassembled WGS sequence"/>
</dbReference>
<dbReference type="GO" id="GO:0043488">
    <property type="term" value="P:regulation of mRNA stability"/>
    <property type="evidence" value="ECO:0007669"/>
    <property type="project" value="TreeGrafter"/>
</dbReference>
<sequence length="233" mass="26481">MEQRGTLKSWNDEKGFGFIRPEQGGDEVFAHISAVRGDRRPVAGEKVLYVAGPDGKGRLRAEHIRLNAGMTLDKPSIRQRSTPARTASRSAQTPRPRQQRHGGIQDLPVKLVLFAVLCVLPVWGSLHVLSTRYSLFPLALYGSASLVAFLFYWHDKQSALKAQRRIPEKTLHILELAGGWPGGLVAQQVFRHKTRKVSYQAVFWIIVLLHEALWADELFFHRLHLFDRVPLFF</sequence>
<dbReference type="Proteomes" id="UP000626180">
    <property type="component" value="Unassembled WGS sequence"/>
</dbReference>
<dbReference type="PROSITE" id="PS51857">
    <property type="entry name" value="CSD_2"/>
    <property type="match status" value="1"/>
</dbReference>
<dbReference type="SUPFAM" id="SSF50249">
    <property type="entry name" value="Nucleic acid-binding proteins"/>
    <property type="match status" value="1"/>
</dbReference>
<dbReference type="InterPro" id="IPR052069">
    <property type="entry name" value="Ca-reg_mRNA-binding_domain"/>
</dbReference>
<evidence type="ECO:0000256" key="1">
    <source>
        <dbReference type="ARBA" id="ARBA00022553"/>
    </source>
</evidence>
<keyword evidence="4" id="KW-0812">Transmembrane</keyword>
<comment type="subcellular location">
    <subcellularLocation>
        <location evidence="2">Cytoplasm</location>
    </subcellularLocation>
</comment>
<dbReference type="InterPro" id="IPR019844">
    <property type="entry name" value="CSD_CS"/>
</dbReference>
<feature type="region of interest" description="Disordered" evidence="3">
    <location>
        <begin position="75"/>
        <end position="101"/>
    </location>
</feature>
<accession>A0A2X2D1I4</accession>
<dbReference type="InterPro" id="IPR011129">
    <property type="entry name" value="CSD"/>
</dbReference>
<name>A0A2X2D1I4_PSELU</name>
<protein>
    <submittedName>
        <fullName evidence="6">Cold shock and DUF1294 domain-containing protein</fullName>
    </submittedName>
    <submittedName>
        <fullName evidence="7">Cold-shock DNA-binding domain-containing protein</fullName>
    </submittedName>
</protein>
<reference evidence="6 9" key="2">
    <citation type="submission" date="2020-10" db="EMBL/GenBank/DDBJ databases">
        <title>Genome sequences of Pseudomonas isolates.</title>
        <authorList>
            <person name="Wessels L."/>
            <person name="Reich F."/>
            <person name="Hammerl J."/>
        </authorList>
    </citation>
    <scope>NUCLEOTIDE SEQUENCE [LARGE SCALE GENOMIC DNA]</scope>
    <source>
        <strain evidence="6 9">20-MO00624-0</strain>
    </source>
</reference>
<dbReference type="InterPro" id="IPR012340">
    <property type="entry name" value="NA-bd_OB-fold"/>
</dbReference>
<dbReference type="PANTHER" id="PTHR12962:SF1">
    <property type="entry name" value="COLD SHOCK DOMAIN-CONTAINING PROTEIN CG9705"/>
    <property type="match status" value="1"/>
</dbReference>
<dbReference type="GO" id="GO:0003677">
    <property type="term" value="F:DNA binding"/>
    <property type="evidence" value="ECO:0007669"/>
    <property type="project" value="UniProtKB-KW"/>
</dbReference>
<dbReference type="InterPro" id="IPR002059">
    <property type="entry name" value="CSP_DNA-bd"/>
</dbReference>
<keyword evidence="7" id="KW-0238">DNA-binding</keyword>
<evidence type="ECO:0000313" key="7">
    <source>
        <dbReference type="EMBL" id="SPZ13184.1"/>
    </source>
</evidence>
<keyword evidence="4" id="KW-0472">Membrane</keyword>
<feature type="domain" description="CSD" evidence="5">
    <location>
        <begin position="2"/>
        <end position="66"/>
    </location>
</feature>
<keyword evidence="9" id="KW-1185">Reference proteome</keyword>
<feature type="transmembrane region" description="Helical" evidence="4">
    <location>
        <begin position="107"/>
        <end position="129"/>
    </location>
</feature>
<feature type="compositionally biased region" description="Polar residues" evidence="3">
    <location>
        <begin position="78"/>
        <end position="96"/>
    </location>
</feature>
<dbReference type="Pfam" id="PF00313">
    <property type="entry name" value="CSD"/>
    <property type="match status" value="1"/>
</dbReference>
<dbReference type="CDD" id="cd04458">
    <property type="entry name" value="CSP_CDS"/>
    <property type="match status" value="1"/>
</dbReference>
<evidence type="ECO:0000313" key="8">
    <source>
        <dbReference type="Proteomes" id="UP000250443"/>
    </source>
</evidence>
<dbReference type="GO" id="GO:0003730">
    <property type="term" value="F:mRNA 3'-UTR binding"/>
    <property type="evidence" value="ECO:0007669"/>
    <property type="project" value="TreeGrafter"/>
</dbReference>
<dbReference type="GO" id="GO:0005829">
    <property type="term" value="C:cytosol"/>
    <property type="evidence" value="ECO:0007669"/>
    <property type="project" value="UniProtKB-ARBA"/>
</dbReference>
<evidence type="ECO:0000259" key="5">
    <source>
        <dbReference type="PROSITE" id="PS51857"/>
    </source>
</evidence>
<dbReference type="EMBL" id="JADMCD010000008">
    <property type="protein sequence ID" value="MBF8642142.1"/>
    <property type="molecule type" value="Genomic_DNA"/>
</dbReference>
<keyword evidence="1" id="KW-0597">Phosphoprotein</keyword>
<organism evidence="7 8">
    <name type="scientific">Pseudomonas luteola</name>
    <dbReference type="NCBI Taxonomy" id="47886"/>
    <lineage>
        <taxon>Bacteria</taxon>
        <taxon>Pseudomonadati</taxon>
        <taxon>Pseudomonadota</taxon>
        <taxon>Gammaproteobacteria</taxon>
        <taxon>Pseudomonadales</taxon>
        <taxon>Pseudomonadaceae</taxon>
        <taxon>Pseudomonas</taxon>
    </lineage>
</organism>
<feature type="transmembrane region" description="Helical" evidence="4">
    <location>
        <begin position="135"/>
        <end position="154"/>
    </location>
</feature>
<dbReference type="SMART" id="SM00357">
    <property type="entry name" value="CSP"/>
    <property type="match status" value="1"/>
</dbReference>
<dbReference type="Pfam" id="PF06961">
    <property type="entry name" value="DUF1294"/>
    <property type="match status" value="1"/>
</dbReference>
<keyword evidence="4" id="KW-1133">Transmembrane helix</keyword>
<dbReference type="InterPro" id="IPR010718">
    <property type="entry name" value="DUF1294"/>
</dbReference>
<dbReference type="AlphaFoldDB" id="A0A2X2D1I4"/>
<dbReference type="RefSeq" id="WP_010796640.1">
    <property type="nucleotide sequence ID" value="NZ_FQYS01000007.1"/>
</dbReference>
<evidence type="ECO:0000256" key="3">
    <source>
        <dbReference type="SAM" id="MobiDB-lite"/>
    </source>
</evidence>
<proteinExistence type="predicted"/>
<dbReference type="PANTHER" id="PTHR12962">
    <property type="entry name" value="CALCIUM-REGULATED HEAT STABLE PROTEIN CRHSP-24-RELATED"/>
    <property type="match status" value="1"/>
</dbReference>
<feature type="transmembrane region" description="Helical" evidence="4">
    <location>
        <begin position="197"/>
        <end position="215"/>
    </location>
</feature>
<evidence type="ECO:0000256" key="2">
    <source>
        <dbReference type="RuleBase" id="RU000408"/>
    </source>
</evidence>
<reference evidence="7 8" key="1">
    <citation type="submission" date="2018-06" db="EMBL/GenBank/DDBJ databases">
        <authorList>
            <consortium name="Pathogen Informatics"/>
            <person name="Doyle S."/>
        </authorList>
    </citation>
    <scope>NUCLEOTIDE SEQUENCE [LARGE SCALE GENOMIC DNA]</scope>
    <source>
        <strain evidence="7 8">NCTC11842</strain>
    </source>
</reference>
<dbReference type="PROSITE" id="PS00352">
    <property type="entry name" value="CSD_1"/>
    <property type="match status" value="1"/>
</dbReference>
<evidence type="ECO:0000313" key="6">
    <source>
        <dbReference type="EMBL" id="MBF8642142.1"/>
    </source>
</evidence>
<dbReference type="Gene3D" id="2.40.50.140">
    <property type="entry name" value="Nucleic acid-binding proteins"/>
    <property type="match status" value="1"/>
</dbReference>
<evidence type="ECO:0000313" key="9">
    <source>
        <dbReference type="Proteomes" id="UP000626180"/>
    </source>
</evidence>